<accession>A0AAD8HYZ4</accession>
<dbReference type="InterPro" id="IPR033473">
    <property type="entry name" value="Atos-like_C"/>
</dbReference>
<dbReference type="AlphaFoldDB" id="A0AAD8HYZ4"/>
<feature type="domain" description="Atos-like conserved" evidence="2">
    <location>
        <begin position="383"/>
        <end position="442"/>
    </location>
</feature>
<feature type="region of interest" description="Disordered" evidence="1">
    <location>
        <begin position="456"/>
        <end position="475"/>
    </location>
</feature>
<feature type="compositionally biased region" description="Polar residues" evidence="1">
    <location>
        <begin position="464"/>
        <end position="473"/>
    </location>
</feature>
<organism evidence="3 4">
    <name type="scientific">Heracleum sosnowskyi</name>
    <dbReference type="NCBI Taxonomy" id="360622"/>
    <lineage>
        <taxon>Eukaryota</taxon>
        <taxon>Viridiplantae</taxon>
        <taxon>Streptophyta</taxon>
        <taxon>Embryophyta</taxon>
        <taxon>Tracheophyta</taxon>
        <taxon>Spermatophyta</taxon>
        <taxon>Magnoliopsida</taxon>
        <taxon>eudicotyledons</taxon>
        <taxon>Gunneridae</taxon>
        <taxon>Pentapetalae</taxon>
        <taxon>asterids</taxon>
        <taxon>campanulids</taxon>
        <taxon>Apiales</taxon>
        <taxon>Apiaceae</taxon>
        <taxon>Apioideae</taxon>
        <taxon>apioid superclade</taxon>
        <taxon>Tordylieae</taxon>
        <taxon>Tordyliinae</taxon>
        <taxon>Heracleum</taxon>
    </lineage>
</organism>
<evidence type="ECO:0000313" key="4">
    <source>
        <dbReference type="Proteomes" id="UP001237642"/>
    </source>
</evidence>
<dbReference type="PANTHER" id="PTHR13199:SF11">
    <property type="entry name" value="PROTEIN ATOSSA"/>
    <property type="match status" value="1"/>
</dbReference>
<reference evidence="3" key="1">
    <citation type="submission" date="2023-02" db="EMBL/GenBank/DDBJ databases">
        <title>Genome of toxic invasive species Heracleum sosnowskyi carries increased number of genes despite the absence of recent whole-genome duplications.</title>
        <authorList>
            <person name="Schelkunov M."/>
            <person name="Shtratnikova V."/>
            <person name="Makarenko M."/>
            <person name="Klepikova A."/>
            <person name="Omelchenko D."/>
            <person name="Novikova G."/>
            <person name="Obukhova E."/>
            <person name="Bogdanov V."/>
            <person name="Penin A."/>
            <person name="Logacheva M."/>
        </authorList>
    </citation>
    <scope>NUCLEOTIDE SEQUENCE</scope>
    <source>
        <strain evidence="3">Hsosn_3</strain>
        <tissue evidence="3">Leaf</tissue>
    </source>
</reference>
<reference evidence="3" key="2">
    <citation type="submission" date="2023-05" db="EMBL/GenBank/DDBJ databases">
        <authorList>
            <person name="Schelkunov M.I."/>
        </authorList>
    </citation>
    <scope>NUCLEOTIDE SEQUENCE</scope>
    <source>
        <strain evidence="3">Hsosn_3</strain>
        <tissue evidence="3">Leaf</tissue>
    </source>
</reference>
<dbReference type="PANTHER" id="PTHR13199">
    <property type="entry name" value="GH03947P"/>
    <property type="match status" value="1"/>
</dbReference>
<proteinExistence type="predicted"/>
<keyword evidence="4" id="KW-1185">Reference proteome</keyword>
<feature type="compositionally biased region" description="Polar residues" evidence="1">
    <location>
        <begin position="545"/>
        <end position="562"/>
    </location>
</feature>
<dbReference type="EMBL" id="JAUIZM010000007">
    <property type="protein sequence ID" value="KAK1376087.1"/>
    <property type="molecule type" value="Genomic_DNA"/>
</dbReference>
<feature type="region of interest" description="Disordered" evidence="1">
    <location>
        <begin position="526"/>
        <end position="584"/>
    </location>
</feature>
<gene>
    <name evidence="3" type="ORF">POM88_032280</name>
</gene>
<evidence type="ECO:0000259" key="2">
    <source>
        <dbReference type="SMART" id="SM01177"/>
    </source>
</evidence>
<evidence type="ECO:0000256" key="1">
    <source>
        <dbReference type="SAM" id="MobiDB-lite"/>
    </source>
</evidence>
<name>A0AAD8HYZ4_9APIA</name>
<sequence length="724" mass="79285">MGLPQVPSTNIADEVEVSLSTFVQTPSRFGDGSSCDMTGMSLGNFGNRMPGDMTCATSNEPDGPNVPKDSIVAASRLKTGSVEKSSIFTHKGARNVLNPISRVVGFESKSLTSPAFDVEDDECDELHSLSKITIAKTATVNGLLIKKRLLSPLNGTLITDQFNGEPLNIDVPVYNHDSRVSSVRCNDTFLQEQKKAHTSRPDYYSNLIWSTSSFQERINSPNEHSLTNFSSFTDGPLLDDNDVSRLGLSPSFYRGPIPISPEKVASSSLSLSPLRPKFAGRLKLSGVSMDISKELDCSYLTLKDTEKSLDGTVLGTLLPQRKGNVTVASKSFTEVEHLQHKTGQFTPESLCAVEENWFQDSTPISQCTKFGRSLSGLSIRRSLVGSFEESLLSGRLASGIVNQKIDGFLAVLNITGGSFSPHPQKLPFAVTSVDGDNCLLYYSSVDLAGNLPSDKVKGPKMKRSLSSNNSQAVKSRLRVPMKGRIQLVLSNPEKTPIHTFFCNYDLSDMPVGTKTFMRQKINLASAPGNGGFNDPHMKKVGSPLDLNSSRSLLQSKTLSTDSSKVDDVHRQKSTEQGSSKLHNGLPRDLTALVLPCGELDHREKINSGVDDITTITSSIIKSKSVNGSPKANENTSGSGVLRYALHLRFMCPFPKKYSRTVQKCKSDPFSEPLGNNKSFEGERRFYLYNDMRVVFPQRHSDADEGKLNVEYHFPSDPKYFDISC</sequence>
<dbReference type="Pfam" id="PF13889">
    <property type="entry name" value="Chromosome_seg"/>
    <property type="match status" value="1"/>
</dbReference>
<dbReference type="SMART" id="SM01177">
    <property type="entry name" value="DUF4210"/>
    <property type="match status" value="1"/>
</dbReference>
<dbReference type="InterPro" id="IPR051506">
    <property type="entry name" value="ATOS_Transcription_Regulators"/>
</dbReference>
<dbReference type="InterPro" id="IPR025261">
    <property type="entry name" value="Atos-like_cons_dom"/>
</dbReference>
<protein>
    <submittedName>
        <fullName evidence="3">DUF4210 domain-containing protein</fullName>
    </submittedName>
</protein>
<comment type="caution">
    <text evidence="3">The sequence shown here is derived from an EMBL/GenBank/DDBJ whole genome shotgun (WGS) entry which is preliminary data.</text>
</comment>
<feature type="compositionally biased region" description="Basic and acidic residues" evidence="1">
    <location>
        <begin position="563"/>
        <end position="573"/>
    </location>
</feature>
<evidence type="ECO:0000313" key="3">
    <source>
        <dbReference type="EMBL" id="KAK1376087.1"/>
    </source>
</evidence>
<dbReference type="Proteomes" id="UP001237642">
    <property type="component" value="Unassembled WGS sequence"/>
</dbReference>